<comment type="caution">
    <text evidence="2">The sequence shown here is derived from an EMBL/GenBank/DDBJ whole genome shotgun (WGS) entry which is preliminary data.</text>
</comment>
<proteinExistence type="predicted"/>
<evidence type="ECO:0000256" key="1">
    <source>
        <dbReference type="SAM" id="MobiDB-lite"/>
    </source>
</evidence>
<protein>
    <submittedName>
        <fullName evidence="2">Uncharacterized protein</fullName>
    </submittedName>
</protein>
<name>A0ABT4BB62_9ACTN</name>
<reference evidence="2" key="1">
    <citation type="submission" date="2022-11" db="EMBL/GenBank/DDBJ databases">
        <authorList>
            <person name="Somphong A."/>
            <person name="Phongsopitanun W."/>
        </authorList>
    </citation>
    <scope>NUCLEOTIDE SEQUENCE</scope>
    <source>
        <strain evidence="2">Pm04-4</strain>
    </source>
</reference>
<evidence type="ECO:0000313" key="3">
    <source>
        <dbReference type="Proteomes" id="UP001151002"/>
    </source>
</evidence>
<organism evidence="2 3">
    <name type="scientific">Paractinoplanes pyxinae</name>
    <dbReference type="NCBI Taxonomy" id="2997416"/>
    <lineage>
        <taxon>Bacteria</taxon>
        <taxon>Bacillati</taxon>
        <taxon>Actinomycetota</taxon>
        <taxon>Actinomycetes</taxon>
        <taxon>Micromonosporales</taxon>
        <taxon>Micromonosporaceae</taxon>
        <taxon>Paractinoplanes</taxon>
    </lineage>
</organism>
<evidence type="ECO:0000313" key="2">
    <source>
        <dbReference type="EMBL" id="MCY1143767.1"/>
    </source>
</evidence>
<accession>A0ABT4BB62</accession>
<dbReference type="Proteomes" id="UP001151002">
    <property type="component" value="Unassembled WGS sequence"/>
</dbReference>
<keyword evidence="3" id="KW-1185">Reference proteome</keyword>
<dbReference type="EMBL" id="JAPNTZ010000016">
    <property type="protein sequence ID" value="MCY1143767.1"/>
    <property type="molecule type" value="Genomic_DNA"/>
</dbReference>
<gene>
    <name evidence="2" type="ORF">OWR29_37690</name>
</gene>
<sequence>MRYTSSGKVGYGPERGIVEKHPDLITIAELASGSDRTHIDRVKFTDTSQVNDQPGRAEMTDRLDKHLP</sequence>
<feature type="compositionally biased region" description="Basic and acidic residues" evidence="1">
    <location>
        <begin position="58"/>
        <end position="68"/>
    </location>
</feature>
<feature type="region of interest" description="Disordered" evidence="1">
    <location>
        <begin position="43"/>
        <end position="68"/>
    </location>
</feature>